<reference evidence="3" key="2">
    <citation type="submission" date="2020-09" db="EMBL/GenBank/DDBJ databases">
        <authorList>
            <person name="Sun Q."/>
            <person name="Zhou Y."/>
        </authorList>
    </citation>
    <scope>NUCLEOTIDE SEQUENCE</scope>
    <source>
        <strain evidence="3">CGMCC 1.12919</strain>
    </source>
</reference>
<dbReference type="GO" id="GO:0070063">
    <property type="term" value="F:RNA polymerase binding"/>
    <property type="evidence" value="ECO:0007669"/>
    <property type="project" value="InterPro"/>
</dbReference>
<dbReference type="EMBL" id="BMGG01000007">
    <property type="protein sequence ID" value="GGC76963.1"/>
    <property type="molecule type" value="Genomic_DNA"/>
</dbReference>
<dbReference type="Gene3D" id="1.10.286.20">
    <property type="match status" value="1"/>
</dbReference>
<dbReference type="Pfam" id="PF14760">
    <property type="entry name" value="Rnk_N"/>
    <property type="match status" value="1"/>
</dbReference>
<proteinExistence type="predicted"/>
<feature type="domain" description="Transcription elongation factor GreA/GreB C-terminal" evidence="1">
    <location>
        <begin position="57"/>
        <end position="130"/>
    </location>
</feature>
<dbReference type="PANTHER" id="PTHR30437">
    <property type="entry name" value="TRANSCRIPTION ELONGATION FACTOR GREA"/>
    <property type="match status" value="1"/>
</dbReference>
<dbReference type="Proteomes" id="UP000637002">
    <property type="component" value="Unassembled WGS sequence"/>
</dbReference>
<gene>
    <name evidence="3" type="ORF">GCM10010994_39080</name>
</gene>
<accession>A0A916XK02</accession>
<dbReference type="NCBIfam" id="NF004396">
    <property type="entry name" value="PRK05753.1"/>
    <property type="match status" value="1"/>
</dbReference>
<evidence type="ECO:0000313" key="3">
    <source>
        <dbReference type="EMBL" id="GGC76963.1"/>
    </source>
</evidence>
<dbReference type="PANTHER" id="PTHR30437:SF5">
    <property type="entry name" value="REGULATOR OF NUCLEOSIDE DIPHOSPHATE KINASE"/>
    <property type="match status" value="1"/>
</dbReference>
<evidence type="ECO:0000259" key="1">
    <source>
        <dbReference type="Pfam" id="PF01272"/>
    </source>
</evidence>
<dbReference type="SUPFAM" id="SSF54534">
    <property type="entry name" value="FKBP-like"/>
    <property type="match status" value="1"/>
</dbReference>
<sequence>MTDLANTSTKPTIVVSDIDYRRLTDLAAAAHDRFRDVAEELLAEMERARVVAAAAVPADVVRMGSAVEFRSDTGQQRRVTLVFPGEADITANKISVLTPIGAALIGLSTGQSITWIARDGRQHELTVLSVG</sequence>
<reference evidence="3" key="1">
    <citation type="journal article" date="2014" name="Int. J. Syst. Evol. Microbiol.">
        <title>Complete genome sequence of Corynebacterium casei LMG S-19264T (=DSM 44701T), isolated from a smear-ripened cheese.</title>
        <authorList>
            <consortium name="US DOE Joint Genome Institute (JGI-PGF)"/>
            <person name="Walter F."/>
            <person name="Albersmeier A."/>
            <person name="Kalinowski J."/>
            <person name="Ruckert C."/>
        </authorList>
    </citation>
    <scope>NUCLEOTIDE SEQUENCE</scope>
    <source>
        <strain evidence="3">CGMCC 1.12919</strain>
    </source>
</reference>
<keyword evidence="3" id="KW-0808">Transferase</keyword>
<keyword evidence="4" id="KW-1185">Reference proteome</keyword>
<dbReference type="GO" id="GO:0032784">
    <property type="term" value="P:regulation of DNA-templated transcription elongation"/>
    <property type="evidence" value="ECO:0007669"/>
    <property type="project" value="InterPro"/>
</dbReference>
<dbReference type="Pfam" id="PF01272">
    <property type="entry name" value="GreA_GreB"/>
    <property type="match status" value="1"/>
</dbReference>
<evidence type="ECO:0000313" key="4">
    <source>
        <dbReference type="Proteomes" id="UP000637002"/>
    </source>
</evidence>
<dbReference type="GO" id="GO:0006354">
    <property type="term" value="P:DNA-templated transcription elongation"/>
    <property type="evidence" value="ECO:0007669"/>
    <property type="project" value="TreeGrafter"/>
</dbReference>
<dbReference type="GO" id="GO:0003677">
    <property type="term" value="F:DNA binding"/>
    <property type="evidence" value="ECO:0007669"/>
    <property type="project" value="InterPro"/>
</dbReference>
<dbReference type="InterPro" id="IPR001437">
    <property type="entry name" value="Tscrpt_elong_fac_GreA/B_C"/>
</dbReference>
<evidence type="ECO:0000259" key="2">
    <source>
        <dbReference type="Pfam" id="PF14760"/>
    </source>
</evidence>
<organism evidence="3 4">
    <name type="scientific">Chelatococcus reniformis</name>
    <dbReference type="NCBI Taxonomy" id="1494448"/>
    <lineage>
        <taxon>Bacteria</taxon>
        <taxon>Pseudomonadati</taxon>
        <taxon>Pseudomonadota</taxon>
        <taxon>Alphaproteobacteria</taxon>
        <taxon>Hyphomicrobiales</taxon>
        <taxon>Chelatococcaceae</taxon>
        <taxon>Chelatococcus</taxon>
    </lineage>
</organism>
<dbReference type="InterPro" id="IPR023459">
    <property type="entry name" value="Tscrpt_elong_fac_GreA/B_fam"/>
</dbReference>
<dbReference type="AlphaFoldDB" id="A0A916XK02"/>
<dbReference type="RefSeq" id="WP_188610854.1">
    <property type="nucleotide sequence ID" value="NZ_BMGG01000007.1"/>
</dbReference>
<dbReference type="GO" id="GO:0016301">
    <property type="term" value="F:kinase activity"/>
    <property type="evidence" value="ECO:0007669"/>
    <property type="project" value="UniProtKB-KW"/>
</dbReference>
<feature type="domain" description="Regulator of nucleoside diphosphate kinase N-terminal" evidence="2">
    <location>
        <begin position="11"/>
        <end position="51"/>
    </location>
</feature>
<name>A0A916XK02_9HYPH</name>
<dbReference type="Gene3D" id="3.10.50.30">
    <property type="entry name" value="Transcription elongation factor, GreA/GreB, C-terminal domain"/>
    <property type="match status" value="1"/>
</dbReference>
<keyword evidence="3" id="KW-0418">Kinase</keyword>
<comment type="caution">
    <text evidence="3">The sequence shown here is derived from an EMBL/GenBank/DDBJ whole genome shotgun (WGS) entry which is preliminary data.</text>
</comment>
<dbReference type="InterPro" id="IPR036953">
    <property type="entry name" value="GreA/GreB_C_sf"/>
</dbReference>
<dbReference type="InterPro" id="IPR029462">
    <property type="entry name" value="Rnk_N"/>
</dbReference>
<protein>
    <submittedName>
        <fullName evidence="3">Nucleoside diphosphate kinase regulator</fullName>
    </submittedName>
</protein>